<feature type="signal peptide" evidence="1">
    <location>
        <begin position="1"/>
        <end position="26"/>
    </location>
</feature>
<feature type="chain" id="PRO_5038961107" description="SPIN family peroxidase inhibitor" evidence="1">
    <location>
        <begin position="27"/>
        <end position="110"/>
    </location>
</feature>
<dbReference type="Proteomes" id="UP000241209">
    <property type="component" value="Unassembled WGS sequence"/>
</dbReference>
<organism evidence="2 3">
    <name type="scientific">Mammaliicoccus vitulinus</name>
    <dbReference type="NCBI Taxonomy" id="71237"/>
    <lineage>
        <taxon>Bacteria</taxon>
        <taxon>Bacillati</taxon>
        <taxon>Bacillota</taxon>
        <taxon>Bacilli</taxon>
        <taxon>Bacillales</taxon>
        <taxon>Staphylococcaceae</taxon>
        <taxon>Mammaliicoccus</taxon>
    </lineage>
</organism>
<evidence type="ECO:0000313" key="3">
    <source>
        <dbReference type="Proteomes" id="UP000241209"/>
    </source>
</evidence>
<sequence>MNFKKLMPVTLSAVILGFGAVSVTEANHADARTYSQNGITLHDDARLPFHTTEDLAVLLNKHTDPLTKTQLIHYFKSLGFKNVGQVIKTAEKQNIDVSAFYKYRNHKGWK</sequence>
<gene>
    <name evidence="2" type="ORF">BU072_01220</name>
</gene>
<dbReference type="EMBL" id="PZFK01000002">
    <property type="protein sequence ID" value="PTI30929.1"/>
    <property type="molecule type" value="Genomic_DNA"/>
</dbReference>
<dbReference type="RefSeq" id="WP_107556571.1">
    <property type="nucleotide sequence ID" value="NZ_BMDF01000005.1"/>
</dbReference>
<evidence type="ECO:0000256" key="1">
    <source>
        <dbReference type="SAM" id="SignalP"/>
    </source>
</evidence>
<comment type="caution">
    <text evidence="2">The sequence shown here is derived from an EMBL/GenBank/DDBJ whole genome shotgun (WGS) entry which is preliminary data.</text>
</comment>
<name>A0A2T4PWR8_9STAP</name>
<dbReference type="GeneID" id="64117553"/>
<evidence type="ECO:0008006" key="4">
    <source>
        <dbReference type="Google" id="ProtNLM"/>
    </source>
</evidence>
<proteinExistence type="predicted"/>
<protein>
    <recommendedName>
        <fullName evidence="4">SPIN family peroxidase inhibitor</fullName>
    </recommendedName>
</protein>
<keyword evidence="1" id="KW-0732">Signal</keyword>
<reference evidence="2 3" key="1">
    <citation type="journal article" date="2016" name="Front. Microbiol.">
        <title>Comprehensive Phylogenetic Analysis of Bovine Non-aureus Staphylococci Species Based on Whole-Genome Sequencing.</title>
        <authorList>
            <person name="Naushad S."/>
            <person name="Barkema H.W."/>
            <person name="Luby C."/>
            <person name="Condas L.A."/>
            <person name="Nobrega D.B."/>
            <person name="Carson D.A."/>
            <person name="De Buck J."/>
        </authorList>
    </citation>
    <scope>NUCLEOTIDE SEQUENCE [LARGE SCALE GENOMIC DNA]</scope>
    <source>
        <strain evidence="2 3">SNUC 2204</strain>
    </source>
</reference>
<dbReference type="NCBIfam" id="NF033694">
    <property type="entry name" value="perox_inhi_SPIN"/>
    <property type="match status" value="1"/>
</dbReference>
<evidence type="ECO:0000313" key="2">
    <source>
        <dbReference type="EMBL" id="PTI30929.1"/>
    </source>
</evidence>
<dbReference type="AlphaFoldDB" id="A0A2T4PWR8"/>
<accession>A0A2T4PWR8</accession>